<evidence type="ECO:0000313" key="1">
    <source>
        <dbReference type="EMBL" id="GBH21964.1"/>
    </source>
</evidence>
<dbReference type="AlphaFoldDB" id="A0A2V0RA64"/>
<comment type="caution">
    <text evidence="1">The sequence shown here is derived from an EMBL/GenBank/DDBJ whole genome shotgun (WGS) entry which is preliminary data.</text>
</comment>
<proteinExistence type="predicted"/>
<dbReference type="EMBL" id="BDQA01000490">
    <property type="protein sequence ID" value="GBH21964.1"/>
    <property type="molecule type" value="Genomic_RNA"/>
</dbReference>
<reference evidence="1" key="1">
    <citation type="submission" date="2017-04" db="EMBL/GenBank/DDBJ databases">
        <title>Unveiling RNA virosphere associated with marine microorganisms.</title>
        <authorList>
            <person name="Urayama S."/>
            <person name="Takaki Y."/>
            <person name="Nishi S."/>
            <person name="Yoshida Y."/>
            <person name="Deguchi S."/>
            <person name="Takai K."/>
            <person name="Nunoura T."/>
        </authorList>
    </citation>
    <scope>NUCLEOTIDE SEQUENCE</scope>
</reference>
<organism evidence="1">
    <name type="scientific">viral metagenome</name>
    <dbReference type="NCBI Taxonomy" id="1070528"/>
    <lineage>
        <taxon>unclassified sequences</taxon>
        <taxon>metagenomes</taxon>
        <taxon>organismal metagenomes</taxon>
    </lineage>
</organism>
<sequence length="383" mass="42908">MEFLRVLFDSYGATGYLMRSVATMIEQPVQAAEDTAPVAKISSACAGLHLLYRRGLNMECLDILYDVLIRYYQRVRLPNNQAFLLPTAVIKRSYPDGGLDVGLPTKCVLPAKPVPSLPAPRFNTKGLSEVLTETHASNNTVRVISEMIKEAIPADKIRESVHENNLIGSISSTSVKRSLQAHALELHKYVKSLAAVDPPREAQLYDFILDEKNIPGYRALDLFEFLTHGEHVEKMQNQETSFLSAILAGIGATPFEGVDQIYSLQPEMSKCDAICWALGVSKAKKKICGIALENMRILRENTTDQVTLRILSGVRVHGMRFLSYLHQDWLSWVSNVAAHFAALEAIRLRVKQVDQWDKLIGDFERVYLAHAVLRTNLPSLSRF</sequence>
<accession>A0A2V0RA64</accession>
<protein>
    <submittedName>
        <fullName evidence="1">Uncharacterized protein</fullName>
    </submittedName>
</protein>
<name>A0A2V0RA64_9ZZZZ</name>